<dbReference type="EMBL" id="JAERWK010000026">
    <property type="protein sequence ID" value="MBM9469411.1"/>
    <property type="molecule type" value="Genomic_DNA"/>
</dbReference>
<dbReference type="Proteomes" id="UP000663792">
    <property type="component" value="Unassembled WGS sequence"/>
</dbReference>
<dbReference type="AlphaFoldDB" id="A0A938YBE1"/>
<sequence length="77" mass="8452">MSATVHTRCAAPIHEEHLTMVMGERIQSDQHATGPAAGSEDRPTTGERRHDLEADLEDYLGRDTLTMSQPPSVLLGR</sequence>
<keyword evidence="3" id="KW-1185">Reference proteome</keyword>
<comment type="caution">
    <text evidence="2">The sequence shown here is derived from an EMBL/GenBank/DDBJ whole genome shotgun (WGS) entry which is preliminary data.</text>
</comment>
<proteinExistence type="predicted"/>
<accession>A0A938YBE1</accession>
<reference evidence="2" key="1">
    <citation type="submission" date="2021-01" db="EMBL/GenBank/DDBJ databases">
        <title>YIM 132084 draft genome.</title>
        <authorList>
            <person name="An D."/>
        </authorList>
    </citation>
    <scope>NUCLEOTIDE SEQUENCE</scope>
    <source>
        <strain evidence="2">YIM 132084</strain>
    </source>
</reference>
<dbReference type="RefSeq" id="WP_205262374.1">
    <property type="nucleotide sequence ID" value="NZ_JAERWK010000026.1"/>
</dbReference>
<evidence type="ECO:0000313" key="2">
    <source>
        <dbReference type="EMBL" id="MBM9469411.1"/>
    </source>
</evidence>
<evidence type="ECO:0000313" key="3">
    <source>
        <dbReference type="Proteomes" id="UP000663792"/>
    </source>
</evidence>
<protein>
    <submittedName>
        <fullName evidence="2">Uncharacterized protein</fullName>
    </submittedName>
</protein>
<feature type="compositionally biased region" description="Basic and acidic residues" evidence="1">
    <location>
        <begin position="39"/>
        <end position="49"/>
    </location>
</feature>
<organism evidence="2 3">
    <name type="scientific">Nakamurella leprariae</name>
    <dbReference type="NCBI Taxonomy" id="2803911"/>
    <lineage>
        <taxon>Bacteria</taxon>
        <taxon>Bacillati</taxon>
        <taxon>Actinomycetota</taxon>
        <taxon>Actinomycetes</taxon>
        <taxon>Nakamurellales</taxon>
        <taxon>Nakamurellaceae</taxon>
        <taxon>Nakamurella</taxon>
    </lineage>
</organism>
<feature type="region of interest" description="Disordered" evidence="1">
    <location>
        <begin position="26"/>
        <end position="49"/>
    </location>
</feature>
<gene>
    <name evidence="2" type="ORF">JL106_19155</name>
</gene>
<name>A0A938YBE1_9ACTN</name>
<evidence type="ECO:0000256" key="1">
    <source>
        <dbReference type="SAM" id="MobiDB-lite"/>
    </source>
</evidence>